<organism evidence="1 2">
    <name type="scientific">Choristoneura fumiferana</name>
    <name type="common">Spruce budworm moth</name>
    <name type="synonym">Archips fumiferana</name>
    <dbReference type="NCBI Taxonomy" id="7141"/>
    <lineage>
        <taxon>Eukaryota</taxon>
        <taxon>Metazoa</taxon>
        <taxon>Ecdysozoa</taxon>
        <taxon>Arthropoda</taxon>
        <taxon>Hexapoda</taxon>
        <taxon>Insecta</taxon>
        <taxon>Pterygota</taxon>
        <taxon>Neoptera</taxon>
        <taxon>Endopterygota</taxon>
        <taxon>Lepidoptera</taxon>
        <taxon>Glossata</taxon>
        <taxon>Ditrysia</taxon>
        <taxon>Tortricoidea</taxon>
        <taxon>Tortricidae</taxon>
        <taxon>Tortricinae</taxon>
        <taxon>Choristoneura</taxon>
    </lineage>
</organism>
<accession>A0ACC0KFS8</accession>
<protein>
    <submittedName>
        <fullName evidence="1">Uncharacterized protein</fullName>
    </submittedName>
</protein>
<dbReference type="Proteomes" id="UP001064048">
    <property type="component" value="Chromosome 5"/>
</dbReference>
<reference evidence="1 2" key="1">
    <citation type="journal article" date="2022" name="Genome Biol. Evol.">
        <title>The Spruce Budworm Genome: Reconstructing the Evolutionary History of Antifreeze Proteins.</title>
        <authorList>
            <person name="Beliveau C."/>
            <person name="Gagne P."/>
            <person name="Picq S."/>
            <person name="Vernygora O."/>
            <person name="Keeling C.I."/>
            <person name="Pinkney K."/>
            <person name="Doucet D."/>
            <person name="Wen F."/>
            <person name="Johnston J.S."/>
            <person name="Maaroufi H."/>
            <person name="Boyle B."/>
            <person name="Laroche J."/>
            <person name="Dewar K."/>
            <person name="Juretic N."/>
            <person name="Blackburn G."/>
            <person name="Nisole A."/>
            <person name="Brunet B."/>
            <person name="Brandao M."/>
            <person name="Lumley L."/>
            <person name="Duan J."/>
            <person name="Quan G."/>
            <person name="Lucarotti C.J."/>
            <person name="Roe A.D."/>
            <person name="Sperling F.A.H."/>
            <person name="Levesque R.C."/>
            <person name="Cusson M."/>
        </authorList>
    </citation>
    <scope>NUCLEOTIDE SEQUENCE [LARGE SCALE GENOMIC DNA]</scope>
    <source>
        <strain evidence="1">Glfc:IPQL:Cfum</strain>
    </source>
</reference>
<proteinExistence type="predicted"/>
<keyword evidence="2" id="KW-1185">Reference proteome</keyword>
<gene>
    <name evidence="1" type="ORF">MSG28_003686</name>
</gene>
<evidence type="ECO:0000313" key="1">
    <source>
        <dbReference type="EMBL" id="KAI8435367.1"/>
    </source>
</evidence>
<evidence type="ECO:0000313" key="2">
    <source>
        <dbReference type="Proteomes" id="UP001064048"/>
    </source>
</evidence>
<name>A0ACC0KFS8_CHOFU</name>
<comment type="caution">
    <text evidence="1">The sequence shown here is derived from an EMBL/GenBank/DDBJ whole genome shotgun (WGS) entry which is preliminary data.</text>
</comment>
<dbReference type="EMBL" id="CM046105">
    <property type="protein sequence ID" value="KAI8435367.1"/>
    <property type="molecule type" value="Genomic_DNA"/>
</dbReference>
<sequence length="241" mass="27864">MIRFHTYFGYKLCEYPIKVYDPVLNKKLLLECLKWYLSCYDSLDQYTGILKETIDLSLSVAAIDFTSDGPETKCDRILMESLYILCNLDDVHPMFRYWNLRKEIKSEPSLKLAYNIALANFNGNYIRVCKQLENLCPLTYCALCLHLPRLQRCALQVMSVAYNKLAVPTRALRDWLRFNSADEARQACRHYGLAAESETVKFIKGDFRADAALMIVACEAFHWLSVLDDWGGEEVNRPLDS</sequence>